<feature type="domain" description="Receptor L-domain" evidence="2">
    <location>
        <begin position="216"/>
        <end position="311"/>
    </location>
</feature>
<dbReference type="HOGENOM" id="CLU_028064_2_0_1"/>
<sequence>MTALIHTLLFLCFHVFVSSTFSSDADFYAALNKVVDWVQHDPKCVFNKTILDSETIKSFPDCETVFAIIVINENTDLTSSQIKKYFSKLVWITGGLRVENSNLTDLAFLPKPEKFTFCFYCENYGVYIRNNSNLVAGFKLPAVYISGNEDGKKNCRFEVENNPKLNAGMMCNGTYLHTDTDIKVVGNLKNCGCTPDVVTENCLSEFAEKTYLAKGLHLTKLNDTNQLIYLSNVNQITGAIDIQNTNARDLSFLKSIKNIDFPSVSSVVFNLQNNPEMTRFALPNISSINIPEGTKLFNFENLHPDFCLTIEELIQFFFRHKISFQNIHAKLCNETGKNSSDLMMCGFESMNKLPNNCNIILGDLRVEAGDEMDIVKLDSVYYLFGSLTIRNTKLEKMENLQNLANVAYFGIHPVIQIHSNPNLKEVVMPLQSVITRDNRDVIFQDNHPGILNSTGGVCGFTAVSDAHLPKKSDLNFIGGDCGERVEINRSSYKLDTITILVFLSIVMFV</sequence>
<protein>
    <recommendedName>
        <fullName evidence="2">Receptor L-domain domain-containing protein</fullName>
    </recommendedName>
</protein>
<dbReference type="InterPro" id="IPR036941">
    <property type="entry name" value="Rcpt_L-dom_sf"/>
</dbReference>
<dbReference type="CTD" id="9814781"/>
<dbReference type="InParanoid" id="E3MTG7"/>
<evidence type="ECO:0000313" key="3">
    <source>
        <dbReference type="EMBL" id="EFP08733.1"/>
    </source>
</evidence>
<dbReference type="OrthoDB" id="5861701at2759"/>
<dbReference type="InterPro" id="IPR000494">
    <property type="entry name" value="Rcpt_L-dom"/>
</dbReference>
<dbReference type="KEGG" id="crq:GCK72_020931"/>
<dbReference type="InterPro" id="IPR053079">
    <property type="entry name" value="SPS2_domain"/>
</dbReference>
<feature type="domain" description="Receptor L-domain" evidence="2">
    <location>
        <begin position="356"/>
        <end position="447"/>
    </location>
</feature>
<reference evidence="3" key="1">
    <citation type="submission" date="2007-07" db="EMBL/GenBank/DDBJ databases">
        <title>PCAP assembly of the Caenorhabditis remanei genome.</title>
        <authorList>
            <consortium name="The Caenorhabditis remanei Sequencing Consortium"/>
            <person name="Wilson R.K."/>
        </authorList>
    </citation>
    <scope>NUCLEOTIDE SEQUENCE [LARGE SCALE GENOMIC DNA]</scope>
    <source>
        <strain evidence="3">PB4641</strain>
    </source>
</reference>
<dbReference type="PANTHER" id="PTHR21662">
    <property type="entry name" value="RECEPTOR PROTEIN-TYROSINE KINASE"/>
    <property type="match status" value="1"/>
</dbReference>
<evidence type="ECO:0000256" key="1">
    <source>
        <dbReference type="SAM" id="SignalP"/>
    </source>
</evidence>
<dbReference type="EMBL" id="DS268476">
    <property type="protein sequence ID" value="EFP08733.1"/>
    <property type="molecule type" value="Genomic_DNA"/>
</dbReference>
<feature type="chain" id="PRO_5003176291" description="Receptor L-domain domain-containing protein" evidence="1">
    <location>
        <begin position="20"/>
        <end position="509"/>
    </location>
</feature>
<dbReference type="eggNOG" id="ENOG502THWF">
    <property type="taxonomic scope" value="Eukaryota"/>
</dbReference>
<dbReference type="GeneID" id="9814781"/>
<feature type="signal peptide" evidence="1">
    <location>
        <begin position="1"/>
        <end position="19"/>
    </location>
</feature>
<accession>E3MTG7</accession>
<evidence type="ECO:0000259" key="2">
    <source>
        <dbReference type="Pfam" id="PF01030"/>
    </source>
</evidence>
<proteinExistence type="predicted"/>
<dbReference type="SUPFAM" id="SSF52058">
    <property type="entry name" value="L domain-like"/>
    <property type="match status" value="3"/>
</dbReference>
<keyword evidence="4" id="KW-1185">Reference proteome</keyword>
<dbReference type="Pfam" id="PF01030">
    <property type="entry name" value="Recep_L_domain"/>
    <property type="match status" value="2"/>
</dbReference>
<name>E3MTG7_CAERE</name>
<dbReference type="Proteomes" id="UP000008281">
    <property type="component" value="Unassembled WGS sequence"/>
</dbReference>
<dbReference type="PANTHER" id="PTHR21662:SF14">
    <property type="entry name" value="INSULIN_EGF-RECEPTOR L DOMAIN PROTEIN-RELATED"/>
    <property type="match status" value="1"/>
</dbReference>
<dbReference type="STRING" id="31234.E3MTG7"/>
<gene>
    <name evidence="3" type="ORF">CRE_19822</name>
</gene>
<evidence type="ECO:0000313" key="4">
    <source>
        <dbReference type="Proteomes" id="UP000008281"/>
    </source>
</evidence>
<dbReference type="Gene3D" id="3.80.20.20">
    <property type="entry name" value="Receptor L-domain"/>
    <property type="match status" value="3"/>
</dbReference>
<organism evidence="4">
    <name type="scientific">Caenorhabditis remanei</name>
    <name type="common">Caenorhabditis vulgaris</name>
    <dbReference type="NCBI Taxonomy" id="31234"/>
    <lineage>
        <taxon>Eukaryota</taxon>
        <taxon>Metazoa</taxon>
        <taxon>Ecdysozoa</taxon>
        <taxon>Nematoda</taxon>
        <taxon>Chromadorea</taxon>
        <taxon>Rhabditida</taxon>
        <taxon>Rhabditina</taxon>
        <taxon>Rhabditomorpha</taxon>
        <taxon>Rhabditoidea</taxon>
        <taxon>Rhabditidae</taxon>
        <taxon>Peloderinae</taxon>
        <taxon>Caenorhabditis</taxon>
    </lineage>
</organism>
<dbReference type="AlphaFoldDB" id="E3MTG7"/>
<dbReference type="OMA" id="QECEVRI"/>
<dbReference type="RefSeq" id="XP_003100524.2">
    <property type="nucleotide sequence ID" value="XM_003100476.2"/>
</dbReference>
<keyword evidence="1" id="KW-0732">Signal</keyword>